<dbReference type="PROSITE" id="PS51462">
    <property type="entry name" value="NUDIX"/>
    <property type="match status" value="1"/>
</dbReference>
<keyword evidence="1 2" id="KW-0378">Hydrolase</keyword>
<comment type="similarity">
    <text evidence="2">Belongs to the Nudix hydrolase family.</text>
</comment>
<dbReference type="Ensembl" id="ENSNPET00000014208.1">
    <property type="protein sequence ID" value="ENSNPEP00000013872.1"/>
    <property type="gene ID" value="ENSNPEG00000010367.1"/>
</dbReference>
<dbReference type="Proteomes" id="UP000694420">
    <property type="component" value="Unplaced"/>
</dbReference>
<evidence type="ECO:0000313" key="5">
    <source>
        <dbReference type="Ensembl" id="ENSNPEP00000013872.1"/>
    </source>
</evidence>
<proteinExistence type="inferred from homology"/>
<dbReference type="SUPFAM" id="SSF55811">
    <property type="entry name" value="Nudix"/>
    <property type="match status" value="1"/>
</dbReference>
<dbReference type="InterPro" id="IPR020084">
    <property type="entry name" value="NUDIX_hydrolase_CS"/>
</dbReference>
<feature type="compositionally biased region" description="Basic residues" evidence="3">
    <location>
        <begin position="157"/>
        <end position="176"/>
    </location>
</feature>
<evidence type="ECO:0000256" key="1">
    <source>
        <dbReference type="ARBA" id="ARBA00022801"/>
    </source>
</evidence>
<dbReference type="PRINTS" id="PR00502">
    <property type="entry name" value="NUDIXFAMILY"/>
</dbReference>
<dbReference type="Pfam" id="PF00293">
    <property type="entry name" value="NUDIX"/>
    <property type="match status" value="1"/>
</dbReference>
<evidence type="ECO:0000313" key="6">
    <source>
        <dbReference type="Proteomes" id="UP000694420"/>
    </source>
</evidence>
<feature type="compositionally biased region" description="Low complexity" evidence="3">
    <location>
        <begin position="213"/>
        <end position="225"/>
    </location>
</feature>
<sequence length="266" mass="28710">MAEIPELAAVLGGGAWPVAESYDGDPPPAVPARLRGNVCYVVLAVLYNERDEVLLVQEAKAECRGKWYLPAGRMEPGEGIAAAVRREVREETGLECEPLTLLALEERGTAWMRFVFLARPTEPSLLGGSCCCFSPFFPTFLHAAHLLSLPRAFHRANKRSSRHTGHLSRATQRQRHRDGQGPRVCGCQAPPRGRGGLLSAGGSRSPRAARQGPSSMSPSSAPKPAQLMGWQPRSRRLTRQAVCVALKAGTATSSTRCPPSPAGTRR</sequence>
<dbReference type="GO" id="GO:0044715">
    <property type="term" value="F:8-oxo-dGDP phosphatase activity"/>
    <property type="evidence" value="ECO:0007669"/>
    <property type="project" value="TreeGrafter"/>
</dbReference>
<organism evidence="5 6">
    <name type="scientific">Nothoprocta perdicaria</name>
    <name type="common">Chilean tinamou</name>
    <name type="synonym">Crypturus perdicarius</name>
    <dbReference type="NCBI Taxonomy" id="30464"/>
    <lineage>
        <taxon>Eukaryota</taxon>
        <taxon>Metazoa</taxon>
        <taxon>Chordata</taxon>
        <taxon>Craniata</taxon>
        <taxon>Vertebrata</taxon>
        <taxon>Euteleostomi</taxon>
        <taxon>Archelosauria</taxon>
        <taxon>Archosauria</taxon>
        <taxon>Dinosauria</taxon>
        <taxon>Saurischia</taxon>
        <taxon>Theropoda</taxon>
        <taxon>Coelurosauria</taxon>
        <taxon>Aves</taxon>
        <taxon>Palaeognathae</taxon>
        <taxon>Tinamiformes</taxon>
        <taxon>Tinamidae</taxon>
        <taxon>Nothoprocta</taxon>
    </lineage>
</organism>
<evidence type="ECO:0000259" key="4">
    <source>
        <dbReference type="PROSITE" id="PS51462"/>
    </source>
</evidence>
<name>A0A8C6ZH66_NOTPE</name>
<dbReference type="AlphaFoldDB" id="A0A8C6ZH66"/>
<reference evidence="5" key="1">
    <citation type="submission" date="2025-08" db="UniProtKB">
        <authorList>
            <consortium name="Ensembl"/>
        </authorList>
    </citation>
    <scope>IDENTIFICATION</scope>
</reference>
<evidence type="ECO:0000256" key="3">
    <source>
        <dbReference type="SAM" id="MobiDB-lite"/>
    </source>
</evidence>
<dbReference type="Gene3D" id="3.90.79.10">
    <property type="entry name" value="Nucleoside Triphosphate Pyrophosphohydrolase"/>
    <property type="match status" value="1"/>
</dbReference>
<dbReference type="PANTHER" id="PTHR22769:SF56">
    <property type="entry name" value="8-OXO-DGDP PHOSPHATASE NUDT18"/>
    <property type="match status" value="1"/>
</dbReference>
<protein>
    <submittedName>
        <fullName evidence="5">Nudix hydrolase 18</fullName>
    </submittedName>
</protein>
<reference evidence="5" key="2">
    <citation type="submission" date="2025-09" db="UniProtKB">
        <authorList>
            <consortium name="Ensembl"/>
        </authorList>
    </citation>
    <scope>IDENTIFICATION</scope>
</reference>
<dbReference type="InterPro" id="IPR020476">
    <property type="entry name" value="Nudix_hydrolase"/>
</dbReference>
<feature type="region of interest" description="Disordered" evidence="3">
    <location>
        <begin position="157"/>
        <end position="234"/>
    </location>
</feature>
<accession>A0A8C6ZH66</accession>
<dbReference type="InterPro" id="IPR015797">
    <property type="entry name" value="NUDIX_hydrolase-like_dom_sf"/>
</dbReference>
<feature type="domain" description="Nudix hydrolase" evidence="4">
    <location>
        <begin position="34"/>
        <end position="173"/>
    </location>
</feature>
<dbReference type="PANTHER" id="PTHR22769">
    <property type="entry name" value="MUTT/NUDIX HYDROLASE"/>
    <property type="match status" value="1"/>
</dbReference>
<keyword evidence="6" id="KW-1185">Reference proteome</keyword>
<dbReference type="GO" id="GO:0044716">
    <property type="term" value="F:8-oxo-GDP phosphatase activity"/>
    <property type="evidence" value="ECO:0007669"/>
    <property type="project" value="TreeGrafter"/>
</dbReference>
<evidence type="ECO:0000256" key="2">
    <source>
        <dbReference type="RuleBase" id="RU003476"/>
    </source>
</evidence>
<dbReference type="PROSITE" id="PS00893">
    <property type="entry name" value="NUDIX_BOX"/>
    <property type="match status" value="1"/>
</dbReference>
<dbReference type="InterPro" id="IPR000086">
    <property type="entry name" value="NUDIX_hydrolase_dom"/>
</dbReference>